<feature type="compositionally biased region" description="Low complexity" evidence="6">
    <location>
        <begin position="27"/>
        <end position="47"/>
    </location>
</feature>
<evidence type="ECO:0000256" key="2">
    <source>
        <dbReference type="ARBA" id="ARBA00005466"/>
    </source>
</evidence>
<dbReference type="PROSITE" id="PS00862">
    <property type="entry name" value="OX2_COVAL_FAD"/>
    <property type="match status" value="1"/>
</dbReference>
<dbReference type="InterPro" id="IPR012951">
    <property type="entry name" value="BBE"/>
</dbReference>
<comment type="caution">
    <text evidence="9">The sequence shown here is derived from an EMBL/GenBank/DDBJ whole genome shotgun (WGS) entry which is preliminary data.</text>
</comment>
<keyword evidence="7" id="KW-0732">Signal</keyword>
<dbReference type="InterPro" id="IPR016167">
    <property type="entry name" value="FAD-bd_PCMH_sub1"/>
</dbReference>
<accession>A0ABV6MVZ1</accession>
<evidence type="ECO:0000256" key="7">
    <source>
        <dbReference type="SAM" id="SignalP"/>
    </source>
</evidence>
<dbReference type="InterPro" id="IPR006311">
    <property type="entry name" value="TAT_signal"/>
</dbReference>
<dbReference type="Gene3D" id="3.30.465.10">
    <property type="match status" value="1"/>
</dbReference>
<evidence type="ECO:0000256" key="1">
    <source>
        <dbReference type="ARBA" id="ARBA00001974"/>
    </source>
</evidence>
<feature type="chain" id="PRO_5045730126" evidence="7">
    <location>
        <begin position="23"/>
        <end position="506"/>
    </location>
</feature>
<dbReference type="InterPro" id="IPR050416">
    <property type="entry name" value="FAD-linked_Oxidoreductase"/>
</dbReference>
<dbReference type="PANTHER" id="PTHR42973">
    <property type="entry name" value="BINDING OXIDOREDUCTASE, PUTATIVE (AFU_ORTHOLOGUE AFUA_1G17690)-RELATED"/>
    <property type="match status" value="1"/>
</dbReference>
<comment type="similarity">
    <text evidence="2">Belongs to the oxygen-dependent FAD-linked oxidoreductase family.</text>
</comment>
<reference evidence="9 10" key="1">
    <citation type="submission" date="2024-09" db="EMBL/GenBank/DDBJ databases">
        <authorList>
            <person name="Sun Q."/>
            <person name="Mori K."/>
        </authorList>
    </citation>
    <scope>NUCLEOTIDE SEQUENCE [LARGE SCALE GENOMIC DNA]</scope>
    <source>
        <strain evidence="9 10">TBRC 1432</strain>
    </source>
</reference>
<dbReference type="PROSITE" id="PS51257">
    <property type="entry name" value="PROKAR_LIPOPROTEIN"/>
    <property type="match status" value="1"/>
</dbReference>
<feature type="domain" description="FAD-binding PCMH-type" evidence="8">
    <location>
        <begin position="84"/>
        <end position="255"/>
    </location>
</feature>
<feature type="region of interest" description="Disordered" evidence="6">
    <location>
        <begin position="27"/>
        <end position="52"/>
    </location>
</feature>
<dbReference type="PROSITE" id="PS51387">
    <property type="entry name" value="FAD_PCMH"/>
    <property type="match status" value="1"/>
</dbReference>
<feature type="signal peptide" evidence="7">
    <location>
        <begin position="1"/>
        <end position="22"/>
    </location>
</feature>
<dbReference type="Gene3D" id="3.30.43.10">
    <property type="entry name" value="Uridine Diphospho-n-acetylenolpyruvylglucosamine Reductase, domain 2"/>
    <property type="match status" value="1"/>
</dbReference>
<dbReference type="SUPFAM" id="SSF56176">
    <property type="entry name" value="FAD-binding/transporter-associated domain-like"/>
    <property type="match status" value="1"/>
</dbReference>
<proteinExistence type="inferred from homology"/>
<protein>
    <submittedName>
        <fullName evidence="9">FAD-binding oxidoreductase</fullName>
    </submittedName>
</protein>
<dbReference type="InterPro" id="IPR036318">
    <property type="entry name" value="FAD-bd_PCMH-like_sf"/>
</dbReference>
<evidence type="ECO:0000313" key="9">
    <source>
        <dbReference type="EMBL" id="MFC0544493.1"/>
    </source>
</evidence>
<dbReference type="InterPro" id="IPR016169">
    <property type="entry name" value="FAD-bd_PCMH_sub2"/>
</dbReference>
<dbReference type="InterPro" id="IPR006094">
    <property type="entry name" value="Oxid_FAD_bind_N"/>
</dbReference>
<evidence type="ECO:0000256" key="6">
    <source>
        <dbReference type="SAM" id="MobiDB-lite"/>
    </source>
</evidence>
<dbReference type="EMBL" id="JBHLUD010000007">
    <property type="protein sequence ID" value="MFC0544493.1"/>
    <property type="molecule type" value="Genomic_DNA"/>
</dbReference>
<evidence type="ECO:0000256" key="5">
    <source>
        <dbReference type="ARBA" id="ARBA00023002"/>
    </source>
</evidence>
<name>A0ABV6MVZ1_9PSEU</name>
<evidence type="ECO:0000313" key="10">
    <source>
        <dbReference type="Proteomes" id="UP001589810"/>
    </source>
</evidence>
<organism evidence="9 10">
    <name type="scientific">Kutzneria chonburiensis</name>
    <dbReference type="NCBI Taxonomy" id="1483604"/>
    <lineage>
        <taxon>Bacteria</taxon>
        <taxon>Bacillati</taxon>
        <taxon>Actinomycetota</taxon>
        <taxon>Actinomycetes</taxon>
        <taxon>Pseudonocardiales</taxon>
        <taxon>Pseudonocardiaceae</taxon>
        <taxon>Kutzneria</taxon>
    </lineage>
</organism>
<evidence type="ECO:0000256" key="3">
    <source>
        <dbReference type="ARBA" id="ARBA00022630"/>
    </source>
</evidence>
<dbReference type="PROSITE" id="PS51318">
    <property type="entry name" value="TAT"/>
    <property type="match status" value="1"/>
</dbReference>
<dbReference type="RefSeq" id="WP_273935979.1">
    <property type="nucleotide sequence ID" value="NZ_CP097263.1"/>
</dbReference>
<dbReference type="InterPro" id="IPR006093">
    <property type="entry name" value="Oxy_OxRdtase_FAD_BS"/>
</dbReference>
<dbReference type="Gene3D" id="3.40.462.20">
    <property type="match status" value="1"/>
</dbReference>
<dbReference type="PANTHER" id="PTHR42973:SF39">
    <property type="entry name" value="FAD-BINDING PCMH-TYPE DOMAIN-CONTAINING PROTEIN"/>
    <property type="match status" value="1"/>
</dbReference>
<dbReference type="Pfam" id="PF01565">
    <property type="entry name" value="FAD_binding_4"/>
    <property type="match status" value="1"/>
</dbReference>
<dbReference type="InterPro" id="IPR016166">
    <property type="entry name" value="FAD-bd_PCMH"/>
</dbReference>
<keyword evidence="4" id="KW-0274">FAD</keyword>
<keyword evidence="3" id="KW-0285">Flavoprotein</keyword>
<keyword evidence="10" id="KW-1185">Reference proteome</keyword>
<comment type="cofactor">
    <cofactor evidence="1">
        <name>FAD</name>
        <dbReference type="ChEBI" id="CHEBI:57692"/>
    </cofactor>
</comment>
<dbReference type="Proteomes" id="UP001589810">
    <property type="component" value="Unassembled WGS sequence"/>
</dbReference>
<gene>
    <name evidence="9" type="ORF">ACFFH7_23505</name>
</gene>
<evidence type="ECO:0000259" key="8">
    <source>
        <dbReference type="PROSITE" id="PS51387"/>
    </source>
</evidence>
<keyword evidence="5" id="KW-0560">Oxidoreductase</keyword>
<evidence type="ECO:0000256" key="4">
    <source>
        <dbReference type="ARBA" id="ARBA00022827"/>
    </source>
</evidence>
<sequence>MAIGRRAFLQAAGLGVTAAAVAACAPGGSPGPVSSTTSATPTTTTRPPAVPADWNKLRGQLAGKLVLPQDDGYATAKLAYNPLFDSRNPAAVAQVANPSDVQACVAQAYASRIPIAARSGGHSYTGYSTPDSGLVVDLGAMKDVQVAPDGTATIGAGARLMDVYAALADAGRCLPAGSCPTVGIGGLTLGGGVGVLTTKYGLTCDKLVSAQIVTGDGKLRTVSKQQEPDLFWALRGGGGGNFGIVTSFTFQTEEAPQLTVFQLQFPGGSVADVLGGWQQFIGSAPDELWTTMAISGGNPPTCHITGCFVGTQGGLTPLLNNLISATGTQPTNRYSLSKSYLDAMKWFGGCASYSNAQCTPSWNGNGVLKRESFTATSRVLSKPLSDTGKFAELMTGRNGMDVLLDSIGGAAARVGATDTAFPHRGALATAQIYQGSTAASARTAVSEVRDNLGSVIGDGAYVNYIDQSLPDWGTAYYGPNVARLRKVGQQYDPDGVLSFAQSVTKA</sequence>
<dbReference type="Pfam" id="PF08031">
    <property type="entry name" value="BBE"/>
    <property type="match status" value="1"/>
</dbReference>